<proteinExistence type="predicted"/>
<gene>
    <name evidence="2" type="ORF">CNMCM6106_008935</name>
</gene>
<dbReference type="Proteomes" id="UP000662466">
    <property type="component" value="Unassembled WGS sequence"/>
</dbReference>
<dbReference type="AlphaFoldDB" id="A0A8H6V0W4"/>
<feature type="region of interest" description="Disordered" evidence="1">
    <location>
        <begin position="79"/>
        <end position="102"/>
    </location>
</feature>
<accession>A0A8H6V0W4</accession>
<name>A0A8H6V0W4_9EURO</name>
<evidence type="ECO:0000256" key="1">
    <source>
        <dbReference type="SAM" id="MobiDB-lite"/>
    </source>
</evidence>
<feature type="compositionally biased region" description="Basic residues" evidence="1">
    <location>
        <begin position="92"/>
        <end position="102"/>
    </location>
</feature>
<organism evidence="2 3">
    <name type="scientific">Aspergillus hiratsukae</name>
    <dbReference type="NCBI Taxonomy" id="1194566"/>
    <lineage>
        <taxon>Eukaryota</taxon>
        <taxon>Fungi</taxon>
        <taxon>Dikarya</taxon>
        <taxon>Ascomycota</taxon>
        <taxon>Pezizomycotina</taxon>
        <taxon>Eurotiomycetes</taxon>
        <taxon>Eurotiomycetidae</taxon>
        <taxon>Eurotiales</taxon>
        <taxon>Aspergillaceae</taxon>
        <taxon>Aspergillus</taxon>
        <taxon>Aspergillus subgen. Fumigati</taxon>
    </lineage>
</organism>
<comment type="caution">
    <text evidence="2">The sequence shown here is derived from an EMBL/GenBank/DDBJ whole genome shotgun (WGS) entry which is preliminary data.</text>
</comment>
<evidence type="ECO:0000313" key="3">
    <source>
        <dbReference type="Proteomes" id="UP000662466"/>
    </source>
</evidence>
<sequence length="102" mass="10912">MAVQDSSEWQRTSRPEEAWTAEGMVRVLSGSQMPRVGLRLRCAMPVLAFLDTRSKMAVPVVSEPVPAVVGTATSGRRAFVTGSPLPRGALTKSRKSASGKQV</sequence>
<protein>
    <submittedName>
        <fullName evidence="2">Uncharacterized protein</fullName>
    </submittedName>
</protein>
<reference evidence="2" key="1">
    <citation type="submission" date="2020-06" db="EMBL/GenBank/DDBJ databases">
        <title>Draft genome sequences of strains closely related to Aspergillus parafelis and Aspergillus hiratsukae.</title>
        <authorList>
            <person name="Dos Santos R.A.C."/>
            <person name="Rivero-Menendez O."/>
            <person name="Steenwyk J.L."/>
            <person name="Mead M.E."/>
            <person name="Goldman G.H."/>
            <person name="Alastruey-Izquierdo A."/>
            <person name="Rokas A."/>
        </authorList>
    </citation>
    <scope>NUCLEOTIDE SEQUENCE</scope>
    <source>
        <strain evidence="2">CNM-CM6106</strain>
    </source>
</reference>
<evidence type="ECO:0000313" key="2">
    <source>
        <dbReference type="EMBL" id="KAF7174493.1"/>
    </source>
</evidence>
<dbReference type="EMBL" id="JACBAF010001506">
    <property type="protein sequence ID" value="KAF7174493.1"/>
    <property type="molecule type" value="Genomic_DNA"/>
</dbReference>